<dbReference type="Proteomes" id="UP000594260">
    <property type="component" value="Unplaced"/>
</dbReference>
<keyword evidence="5" id="KW-0539">Nucleus</keyword>
<dbReference type="InterPro" id="IPR011047">
    <property type="entry name" value="Quinoprotein_ADH-like_sf"/>
</dbReference>
<dbReference type="PROSITE" id="PS00678">
    <property type="entry name" value="WD_REPEATS_1"/>
    <property type="match status" value="1"/>
</dbReference>
<evidence type="ECO:0000256" key="5">
    <source>
        <dbReference type="ARBA" id="ARBA00023242"/>
    </source>
</evidence>
<reference evidence="9" key="1">
    <citation type="submission" date="2021-01" db="UniProtKB">
        <authorList>
            <consortium name="EnsemblMetazoa"/>
        </authorList>
    </citation>
    <scope>IDENTIFICATION</scope>
</reference>
<dbReference type="FunCoup" id="A0A7M7KC55">
    <property type="interactions" value="913"/>
</dbReference>
<dbReference type="GO" id="GO:0000462">
    <property type="term" value="P:maturation of SSU-rRNA from tricistronic rRNA transcript (SSU-rRNA, 5.8S rRNA, LSU-rRNA)"/>
    <property type="evidence" value="ECO:0007669"/>
    <property type="project" value="TreeGrafter"/>
</dbReference>
<comment type="subcellular location">
    <subcellularLocation>
        <location evidence="1">Nucleus</location>
        <location evidence="1">Nucleolus</location>
    </subcellularLocation>
</comment>
<dbReference type="Gene3D" id="2.130.10.10">
    <property type="entry name" value="YVTN repeat-like/Quinoprotein amine dehydrogenase"/>
    <property type="match status" value="3"/>
</dbReference>
<dbReference type="OrthoDB" id="3142434at2759"/>
<dbReference type="SUPFAM" id="SSF50978">
    <property type="entry name" value="WD40 repeat-like"/>
    <property type="match status" value="1"/>
</dbReference>
<feature type="compositionally biased region" description="Acidic residues" evidence="7">
    <location>
        <begin position="873"/>
        <end position="884"/>
    </location>
</feature>
<comment type="similarity">
    <text evidence="2">Belongs to the WD repeat PWP2 family.</text>
</comment>
<dbReference type="SMART" id="SM00320">
    <property type="entry name" value="WD40"/>
    <property type="match status" value="10"/>
</dbReference>
<dbReference type="CDD" id="cd00200">
    <property type="entry name" value="WD40"/>
    <property type="match status" value="1"/>
</dbReference>
<dbReference type="GO" id="GO:0034388">
    <property type="term" value="C:Pwp2p-containing subcomplex of 90S preribosome"/>
    <property type="evidence" value="ECO:0007669"/>
    <property type="project" value="TreeGrafter"/>
</dbReference>
<dbReference type="EnsemblMetazoa" id="XM_022807845">
    <property type="protein sequence ID" value="XP_022663580"/>
    <property type="gene ID" value="LOC111251349"/>
</dbReference>
<organism evidence="9 10">
    <name type="scientific">Varroa destructor</name>
    <name type="common">Honeybee mite</name>
    <dbReference type="NCBI Taxonomy" id="109461"/>
    <lineage>
        <taxon>Eukaryota</taxon>
        <taxon>Metazoa</taxon>
        <taxon>Ecdysozoa</taxon>
        <taxon>Arthropoda</taxon>
        <taxon>Chelicerata</taxon>
        <taxon>Arachnida</taxon>
        <taxon>Acari</taxon>
        <taxon>Parasitiformes</taxon>
        <taxon>Mesostigmata</taxon>
        <taxon>Gamasina</taxon>
        <taxon>Dermanyssoidea</taxon>
        <taxon>Varroidae</taxon>
        <taxon>Varroa</taxon>
    </lineage>
</organism>
<feature type="repeat" description="WD" evidence="6">
    <location>
        <begin position="391"/>
        <end position="432"/>
    </location>
</feature>
<proteinExistence type="inferred from homology"/>
<dbReference type="EnsemblMetazoa" id="XM_022807844">
    <property type="protein sequence ID" value="XP_022663579"/>
    <property type="gene ID" value="LOC111251349"/>
</dbReference>
<dbReference type="AlphaFoldDB" id="A0A7M7KC55"/>
<dbReference type="Pfam" id="PF00400">
    <property type="entry name" value="WD40"/>
    <property type="match status" value="4"/>
</dbReference>
<dbReference type="PANTHER" id="PTHR19858">
    <property type="entry name" value="WD40 REPEAT PROTEIN"/>
    <property type="match status" value="1"/>
</dbReference>
<dbReference type="KEGG" id="vde:111251349"/>
<dbReference type="InParanoid" id="A0A7M7KC55"/>
<evidence type="ECO:0000256" key="1">
    <source>
        <dbReference type="ARBA" id="ARBA00004604"/>
    </source>
</evidence>
<dbReference type="InterPro" id="IPR007148">
    <property type="entry name" value="SSU_processome_Utp12"/>
</dbReference>
<evidence type="ECO:0000313" key="9">
    <source>
        <dbReference type="EnsemblMetazoa" id="XP_022663579"/>
    </source>
</evidence>
<feature type="repeat" description="WD" evidence="6">
    <location>
        <begin position="477"/>
        <end position="518"/>
    </location>
</feature>
<dbReference type="OMA" id="VYEWQSE"/>
<sequence>MKFNYKFSNLLGTVYRKGNILFSHDGNSVVSPVGNRITLFDLRKSKAETLPIEADHNFTTIALSPSGILLIAVTEVGEFYMISIASRSVIHRRNFMKPIRAVKFSPDGRHIAMTKENKIFIFKTPGRTTGAYEAFIIERVYHCFVDDTTCVDWSSDSRFVIVGSRDMTVKVIPVVKVKHFRINTLSSHSDEIMAVFFTDNSLDCYTVARNNVLCVWQSSVELADIKLDSETGEATEVLDGGDTIGQDEFFYRRENKHFLRDTIKAEGMISVTAACYNPKTRYMAVGFSNGAFTLLELPEFIIIQSLSLDDHYLSTVEFNLTGDWLALASSSRGQLVVYEWQSEGFVLKQQGHTNNMTCLDYSPSGQYVVTGGDDGKVKMWNLSTGFCFVTFSEHTSGVSAVKFTQNGKVVLSASYDGTVRATDVKRYRNFKTFTSPEPVQFVSLCVDSSGEVVCAGSQDTFEVFVWSMQTGRLVEVLAGHEAPVSGIVFSPVAPLLISSSWDKTCKIWQMFTSKGTRETVQLSADCLAVEVRPDGKEFAVSTLDGSITVFDITTAGQLYNIEGRYDLYTGRREGDLVTAKRLQKVQAFTTLCYTADGECILAAGRSKVICIYHVAEQVLLRRFEVTCNLSVDGVSDMLDRRKQTEFGNLNLIEERDDDPTSRVKMHLPGSKKLDNSTRTYRPEVRVAAVRFSPTGRAFSAVTTEGLLSYSLDASLAFDPYDLDMDITVEKVRETASTGNWNEALMLAFRLNEKCLLQEVFEAIPISCAELIAGQLPQAYVEKLLSFLAAGLEDTRKIELYLRWIQATLMTHGESLKDRSPRVVALLKALQKSITLRQRDLYKVCEKTRYAIQYVVEVNNKSKLALAKIKDGDSDSGETPFEEEQTSPRFYADDDKEMERPNEDAASMEIP</sequence>
<dbReference type="FunFam" id="2.130.10.10:FF:000216">
    <property type="entry name" value="Periodic tryptophan protein 2 homolog"/>
    <property type="match status" value="1"/>
</dbReference>
<name>A0A7M7KC55_VARDE</name>
<evidence type="ECO:0000256" key="7">
    <source>
        <dbReference type="SAM" id="MobiDB-lite"/>
    </source>
</evidence>
<evidence type="ECO:0000256" key="6">
    <source>
        <dbReference type="PROSITE-ProRule" id="PRU00221"/>
    </source>
</evidence>
<feature type="region of interest" description="Disordered" evidence="7">
    <location>
        <begin position="868"/>
        <end position="910"/>
    </location>
</feature>
<feature type="compositionally biased region" description="Basic and acidic residues" evidence="7">
    <location>
        <begin position="890"/>
        <end position="902"/>
    </location>
</feature>
<dbReference type="InterPro" id="IPR015943">
    <property type="entry name" value="WD40/YVTN_repeat-like_dom_sf"/>
</dbReference>
<evidence type="ECO:0000256" key="3">
    <source>
        <dbReference type="ARBA" id="ARBA00022574"/>
    </source>
</evidence>
<dbReference type="InterPro" id="IPR019775">
    <property type="entry name" value="WD40_repeat_CS"/>
</dbReference>
<dbReference type="RefSeq" id="XP_022663579.1">
    <property type="nucleotide sequence ID" value="XM_022807844.1"/>
</dbReference>
<dbReference type="SUPFAM" id="SSF50998">
    <property type="entry name" value="Quinoprotein alcohol dehydrogenase-like"/>
    <property type="match status" value="1"/>
</dbReference>
<dbReference type="RefSeq" id="XP_022663580.1">
    <property type="nucleotide sequence ID" value="XM_022807845.1"/>
</dbReference>
<feature type="domain" description="Small-subunit processome Utp12" evidence="8">
    <location>
        <begin position="751"/>
        <end position="854"/>
    </location>
</feature>
<dbReference type="GO" id="GO:0000028">
    <property type="term" value="P:ribosomal small subunit assembly"/>
    <property type="evidence" value="ECO:0007669"/>
    <property type="project" value="TreeGrafter"/>
</dbReference>
<dbReference type="PROSITE" id="PS50294">
    <property type="entry name" value="WD_REPEATS_REGION"/>
    <property type="match status" value="3"/>
</dbReference>
<keyword evidence="3 6" id="KW-0853">WD repeat</keyword>
<dbReference type="GO" id="GO:0032040">
    <property type="term" value="C:small-subunit processome"/>
    <property type="evidence" value="ECO:0007669"/>
    <property type="project" value="TreeGrafter"/>
</dbReference>
<evidence type="ECO:0000259" key="8">
    <source>
        <dbReference type="Pfam" id="PF04003"/>
    </source>
</evidence>
<dbReference type="InterPro" id="IPR001680">
    <property type="entry name" value="WD40_rpt"/>
</dbReference>
<keyword evidence="4" id="KW-0677">Repeat</keyword>
<dbReference type="InterPro" id="IPR036322">
    <property type="entry name" value="WD40_repeat_dom_sf"/>
</dbReference>
<evidence type="ECO:0000313" key="10">
    <source>
        <dbReference type="Proteomes" id="UP000594260"/>
    </source>
</evidence>
<dbReference type="Pfam" id="PF04003">
    <property type="entry name" value="Utp12"/>
    <property type="match status" value="1"/>
</dbReference>
<keyword evidence="10" id="KW-1185">Reference proteome</keyword>
<dbReference type="PANTHER" id="PTHR19858:SF0">
    <property type="entry name" value="PERIODIC TRYPTOPHAN PROTEIN 2 HOMOLOG"/>
    <property type="match status" value="1"/>
</dbReference>
<protein>
    <recommendedName>
        <fullName evidence="8">Small-subunit processome Utp12 domain-containing protein</fullName>
    </recommendedName>
</protein>
<dbReference type="InterPro" id="IPR027145">
    <property type="entry name" value="PWP2"/>
</dbReference>
<dbReference type="PROSITE" id="PS50082">
    <property type="entry name" value="WD_REPEATS_2"/>
    <property type="match status" value="3"/>
</dbReference>
<dbReference type="GeneID" id="111251349"/>
<accession>A0A7M7KC55</accession>
<evidence type="ECO:0000256" key="4">
    <source>
        <dbReference type="ARBA" id="ARBA00022737"/>
    </source>
</evidence>
<feature type="repeat" description="WD" evidence="6">
    <location>
        <begin position="349"/>
        <end position="390"/>
    </location>
</feature>
<evidence type="ECO:0000256" key="2">
    <source>
        <dbReference type="ARBA" id="ARBA00010226"/>
    </source>
</evidence>